<evidence type="ECO:0000313" key="1">
    <source>
        <dbReference type="EnsemblMetazoa" id="XP_044315678.1"/>
    </source>
</evidence>
<sequence>MSAKKYFTEFKSNSAKLIKTSGNTTNLASHLKNRHMDAFQKCSKSTTRGVRESQPSIQASFLAENQKAKEKNKTDSLIQMICKDNMPVRSVEKEGLKGIAKT</sequence>
<evidence type="ECO:0008006" key="3">
    <source>
        <dbReference type="Google" id="ProtNLM"/>
    </source>
</evidence>
<dbReference type="Proteomes" id="UP001652680">
    <property type="component" value="Unassembled WGS sequence"/>
</dbReference>
<protein>
    <recommendedName>
        <fullName evidence="3">BED-type domain-containing protein</fullName>
    </recommendedName>
</protein>
<organism evidence="1 2">
    <name type="scientific">Drosophila rhopaloa</name>
    <name type="common">Fruit fly</name>
    <dbReference type="NCBI Taxonomy" id="1041015"/>
    <lineage>
        <taxon>Eukaryota</taxon>
        <taxon>Metazoa</taxon>
        <taxon>Ecdysozoa</taxon>
        <taxon>Arthropoda</taxon>
        <taxon>Hexapoda</taxon>
        <taxon>Insecta</taxon>
        <taxon>Pterygota</taxon>
        <taxon>Neoptera</taxon>
        <taxon>Endopterygota</taxon>
        <taxon>Diptera</taxon>
        <taxon>Brachycera</taxon>
        <taxon>Muscomorpha</taxon>
        <taxon>Ephydroidea</taxon>
        <taxon>Drosophilidae</taxon>
        <taxon>Drosophila</taxon>
        <taxon>Sophophora</taxon>
    </lineage>
</organism>
<name>A0ABM5JA26_DRORH</name>
<keyword evidence="2" id="KW-1185">Reference proteome</keyword>
<proteinExistence type="predicted"/>
<accession>A0ABM5JA26</accession>
<dbReference type="EnsemblMetazoa" id="XM_044459743.1">
    <property type="protein sequence ID" value="XP_044315678.1"/>
    <property type="gene ID" value="LOC123037734"/>
</dbReference>
<dbReference type="RefSeq" id="XP_044315678.1">
    <property type="nucleotide sequence ID" value="XM_044459743.1"/>
</dbReference>
<dbReference type="GeneID" id="123037734"/>
<evidence type="ECO:0000313" key="2">
    <source>
        <dbReference type="Proteomes" id="UP001652680"/>
    </source>
</evidence>
<reference evidence="2" key="1">
    <citation type="journal article" date="2021" name="Elife">
        <title>Highly contiguous assemblies of 101 drosophilid genomes.</title>
        <authorList>
            <person name="Kim B.Y."/>
            <person name="Wang J.R."/>
            <person name="Miller D.E."/>
            <person name="Barmina O."/>
            <person name="Delaney E."/>
            <person name="Thompson A."/>
            <person name="Comeault A.A."/>
            <person name="Peede D."/>
            <person name="D'Agostino E.R."/>
            <person name="Pelaez J."/>
            <person name="Aguilar J.M."/>
            <person name="Haji D."/>
            <person name="Matsunaga T."/>
            <person name="Armstrong E.E."/>
            <person name="Zych M."/>
            <person name="Ogawa Y."/>
            <person name="Stamenkovic-Radak M."/>
            <person name="Jelic M."/>
            <person name="Veselinovic M.S."/>
            <person name="Tanaskovic M."/>
            <person name="Eric P."/>
            <person name="Gao J.J."/>
            <person name="Katoh T.K."/>
            <person name="Toda M.J."/>
            <person name="Watabe H."/>
            <person name="Watada M."/>
            <person name="Davis J.S."/>
            <person name="Moyle L.C."/>
            <person name="Manoli G."/>
            <person name="Bertolini E."/>
            <person name="Kostal V."/>
            <person name="Hawley R.S."/>
            <person name="Takahashi A."/>
            <person name="Jones C.D."/>
            <person name="Price D.K."/>
            <person name="Whiteman N."/>
            <person name="Kopp A."/>
            <person name="Matute D.R."/>
            <person name="Petrov D.A."/>
        </authorList>
    </citation>
    <scope>NUCLEOTIDE SEQUENCE [LARGE SCALE GENOMIC DNA]</scope>
</reference>
<reference evidence="1" key="2">
    <citation type="submission" date="2025-05" db="UniProtKB">
        <authorList>
            <consortium name="EnsemblMetazoa"/>
        </authorList>
    </citation>
    <scope>IDENTIFICATION</scope>
</reference>